<dbReference type="SMART" id="SM00516">
    <property type="entry name" value="SEC14"/>
    <property type="match status" value="1"/>
</dbReference>
<accession>A0A1Y1I9A6</accession>
<dbReference type="PANTHER" id="PTHR45824:SF29">
    <property type="entry name" value="GH16843P"/>
    <property type="match status" value="1"/>
</dbReference>
<dbReference type="InterPro" id="IPR036865">
    <property type="entry name" value="CRAL-TRIO_dom_sf"/>
</dbReference>
<evidence type="ECO:0000313" key="3">
    <source>
        <dbReference type="EMBL" id="GAQ85276.1"/>
    </source>
</evidence>
<dbReference type="Pfam" id="PF00650">
    <property type="entry name" value="CRAL_TRIO"/>
    <property type="match status" value="1"/>
</dbReference>
<sequence length="328" mass="37017">MAGAYGEAEVVPVSPSGEYPDVEAVGSLAKAAIEMRAEREVLDKKHIEDGSLDKMKAAVGEAVLRNPYVDEQCLLRFLRADLGDVKKASKRLTACLEWREKRKPEIAVCPSCAADPLAHYVHFVGFDKFGRPALYSCFGLGKEHIVEHNIQHLVVVLEEVIAKMPPGVENYVWVTDFHGFGMVDCNPKLPLASNEVFGKHYPERVGTYIFVEAPKIFSGLWKQIRVFVDKRTYRKAQFVEGPKKEKGAKLRARLAEIFDEELVDWLMVEMVENRDKKKAKEKHNPELYSYTAESLERALASNVHDPRGPRSHLQRLLESAQGKGLTRT</sequence>
<dbReference type="OrthoDB" id="75724at2759"/>
<dbReference type="PANTHER" id="PTHR45824">
    <property type="entry name" value="GH16843P"/>
    <property type="match status" value="1"/>
</dbReference>
<name>A0A1Y1I9A6_KLENI</name>
<feature type="region of interest" description="Disordered" evidence="1">
    <location>
        <begin position="301"/>
        <end position="328"/>
    </location>
</feature>
<evidence type="ECO:0000259" key="2">
    <source>
        <dbReference type="PROSITE" id="PS50191"/>
    </source>
</evidence>
<dbReference type="InterPro" id="IPR036273">
    <property type="entry name" value="CRAL/TRIO_N_dom_sf"/>
</dbReference>
<organism evidence="3 4">
    <name type="scientific">Klebsormidium nitens</name>
    <name type="common">Green alga</name>
    <name type="synonym">Ulothrix nitens</name>
    <dbReference type="NCBI Taxonomy" id="105231"/>
    <lineage>
        <taxon>Eukaryota</taxon>
        <taxon>Viridiplantae</taxon>
        <taxon>Streptophyta</taxon>
        <taxon>Klebsormidiophyceae</taxon>
        <taxon>Klebsormidiales</taxon>
        <taxon>Klebsormidiaceae</taxon>
        <taxon>Klebsormidium</taxon>
    </lineage>
</organism>
<dbReference type="OMA" id="YTCFATA"/>
<protein>
    <submittedName>
        <fullName evidence="3">Sec14p-like phosphatidylinositol transfer family protein</fullName>
    </submittedName>
</protein>
<dbReference type="Pfam" id="PF03765">
    <property type="entry name" value="CRAL_TRIO_N"/>
    <property type="match status" value="1"/>
</dbReference>
<dbReference type="Gene3D" id="3.40.525.10">
    <property type="entry name" value="CRAL-TRIO lipid binding domain"/>
    <property type="match status" value="1"/>
</dbReference>
<dbReference type="InterPro" id="IPR052578">
    <property type="entry name" value="PI_Transfer_CRAL-TRIO"/>
</dbReference>
<keyword evidence="4" id="KW-1185">Reference proteome</keyword>
<dbReference type="Proteomes" id="UP000054558">
    <property type="component" value="Unassembled WGS sequence"/>
</dbReference>
<evidence type="ECO:0000256" key="1">
    <source>
        <dbReference type="SAM" id="MobiDB-lite"/>
    </source>
</evidence>
<gene>
    <name evidence="3" type="ORF">KFL_002270100</name>
</gene>
<dbReference type="InterPro" id="IPR001251">
    <property type="entry name" value="CRAL-TRIO_dom"/>
</dbReference>
<feature type="domain" description="CRAL-TRIO" evidence="2">
    <location>
        <begin position="123"/>
        <end position="296"/>
    </location>
</feature>
<dbReference type="PROSITE" id="PS50191">
    <property type="entry name" value="CRAL_TRIO"/>
    <property type="match status" value="1"/>
</dbReference>
<dbReference type="EMBL" id="DF237176">
    <property type="protein sequence ID" value="GAQ85276.1"/>
    <property type="molecule type" value="Genomic_DNA"/>
</dbReference>
<dbReference type="SMART" id="SM01100">
    <property type="entry name" value="CRAL_TRIO_N"/>
    <property type="match status" value="1"/>
</dbReference>
<evidence type="ECO:0000313" key="4">
    <source>
        <dbReference type="Proteomes" id="UP000054558"/>
    </source>
</evidence>
<dbReference type="InterPro" id="IPR011074">
    <property type="entry name" value="CRAL/TRIO_N_dom"/>
</dbReference>
<dbReference type="AlphaFoldDB" id="A0A1Y1I9A6"/>
<proteinExistence type="predicted"/>
<reference evidence="3 4" key="1">
    <citation type="journal article" date="2014" name="Nat. Commun.">
        <title>Klebsormidium flaccidum genome reveals primary factors for plant terrestrial adaptation.</title>
        <authorList>
            <person name="Hori K."/>
            <person name="Maruyama F."/>
            <person name="Fujisawa T."/>
            <person name="Togashi T."/>
            <person name="Yamamoto N."/>
            <person name="Seo M."/>
            <person name="Sato S."/>
            <person name="Yamada T."/>
            <person name="Mori H."/>
            <person name="Tajima N."/>
            <person name="Moriyama T."/>
            <person name="Ikeuchi M."/>
            <person name="Watanabe M."/>
            <person name="Wada H."/>
            <person name="Kobayashi K."/>
            <person name="Saito M."/>
            <person name="Masuda T."/>
            <person name="Sasaki-Sekimoto Y."/>
            <person name="Mashiguchi K."/>
            <person name="Awai K."/>
            <person name="Shimojima M."/>
            <person name="Masuda S."/>
            <person name="Iwai M."/>
            <person name="Nobusawa T."/>
            <person name="Narise T."/>
            <person name="Kondo S."/>
            <person name="Saito H."/>
            <person name="Sato R."/>
            <person name="Murakawa M."/>
            <person name="Ihara Y."/>
            <person name="Oshima-Yamada Y."/>
            <person name="Ohtaka K."/>
            <person name="Satoh M."/>
            <person name="Sonobe K."/>
            <person name="Ishii M."/>
            <person name="Ohtani R."/>
            <person name="Kanamori-Sato M."/>
            <person name="Honoki R."/>
            <person name="Miyazaki D."/>
            <person name="Mochizuki H."/>
            <person name="Umetsu J."/>
            <person name="Higashi K."/>
            <person name="Shibata D."/>
            <person name="Kamiya Y."/>
            <person name="Sato N."/>
            <person name="Nakamura Y."/>
            <person name="Tabata S."/>
            <person name="Ida S."/>
            <person name="Kurokawa K."/>
            <person name="Ohta H."/>
        </authorList>
    </citation>
    <scope>NUCLEOTIDE SEQUENCE [LARGE SCALE GENOMIC DNA]</scope>
    <source>
        <strain evidence="3 4">NIES-2285</strain>
    </source>
</reference>
<dbReference type="SUPFAM" id="SSF46938">
    <property type="entry name" value="CRAL/TRIO N-terminal domain"/>
    <property type="match status" value="1"/>
</dbReference>
<dbReference type="GO" id="GO:0008526">
    <property type="term" value="F:phosphatidylinositol transfer activity"/>
    <property type="evidence" value="ECO:0000318"/>
    <property type="project" value="GO_Central"/>
</dbReference>
<dbReference type="CDD" id="cd00170">
    <property type="entry name" value="SEC14"/>
    <property type="match status" value="1"/>
</dbReference>
<dbReference type="SUPFAM" id="SSF52087">
    <property type="entry name" value="CRAL/TRIO domain"/>
    <property type="match status" value="1"/>
</dbReference>